<organism evidence="2 3">
    <name type="scientific">Candidatus Sulfuritelmatomonas gaucii</name>
    <dbReference type="NCBI Taxonomy" id="2043161"/>
    <lineage>
        <taxon>Bacteria</taxon>
        <taxon>Pseudomonadati</taxon>
        <taxon>Acidobacteriota</taxon>
        <taxon>Terriglobia</taxon>
        <taxon>Terriglobales</taxon>
        <taxon>Acidobacteriaceae</taxon>
        <taxon>Candidatus Sulfuritelmatomonas</taxon>
    </lineage>
</organism>
<sequence>MTHKHFTSRNFFRRSRRPFAFSSGDPNGAAILSRKGAPNPVAPAGITAPAAQR</sequence>
<evidence type="ECO:0000256" key="1">
    <source>
        <dbReference type="SAM" id="MobiDB-lite"/>
    </source>
</evidence>
<dbReference type="EMBL" id="OKRB01000141">
    <property type="protein sequence ID" value="SPE30700.1"/>
    <property type="molecule type" value="Genomic_DNA"/>
</dbReference>
<evidence type="ECO:0000313" key="2">
    <source>
        <dbReference type="EMBL" id="SPE30700.1"/>
    </source>
</evidence>
<feature type="compositionally biased region" description="Basic residues" evidence="1">
    <location>
        <begin position="1"/>
        <end position="17"/>
    </location>
</feature>
<name>A0A2N9M5N1_9BACT</name>
<protein>
    <submittedName>
        <fullName evidence="2">Uncharacterized protein</fullName>
    </submittedName>
</protein>
<gene>
    <name evidence="2" type="ORF">SBA5_80069</name>
</gene>
<dbReference type="AlphaFoldDB" id="A0A2N9M5N1"/>
<accession>A0A2N9M5N1</accession>
<dbReference type="Proteomes" id="UP000239735">
    <property type="component" value="Unassembled WGS sequence"/>
</dbReference>
<feature type="region of interest" description="Disordered" evidence="1">
    <location>
        <begin position="1"/>
        <end position="53"/>
    </location>
</feature>
<evidence type="ECO:0000313" key="3">
    <source>
        <dbReference type="Proteomes" id="UP000239735"/>
    </source>
</evidence>
<proteinExistence type="predicted"/>
<reference evidence="3" key="1">
    <citation type="submission" date="2018-02" db="EMBL/GenBank/DDBJ databases">
        <authorList>
            <person name="Hausmann B."/>
        </authorList>
    </citation>
    <scope>NUCLEOTIDE SEQUENCE [LARGE SCALE GENOMIC DNA]</scope>
    <source>
        <strain evidence="3">Peat soil MAG SbA5</strain>
    </source>
</reference>